<dbReference type="InParanoid" id="A0A1D2VD11"/>
<dbReference type="OrthoDB" id="9995306at2759"/>
<gene>
    <name evidence="3" type="ORF">ASCRUDRAFT_76925</name>
</gene>
<evidence type="ECO:0000313" key="4">
    <source>
        <dbReference type="Proteomes" id="UP000095038"/>
    </source>
</evidence>
<keyword evidence="4" id="KW-1185">Reference proteome</keyword>
<dbReference type="GeneID" id="30967303"/>
<evidence type="ECO:0000256" key="1">
    <source>
        <dbReference type="ARBA" id="ARBA00005043"/>
    </source>
</evidence>
<evidence type="ECO:0000256" key="2">
    <source>
        <dbReference type="ARBA" id="ARBA00008837"/>
    </source>
</evidence>
<comment type="similarity">
    <text evidence="2">Belongs to the ELP6 family.</text>
</comment>
<comment type="pathway">
    <text evidence="1">tRNA modification; 5-methoxycarbonylmethyl-2-thiouridine-tRNA biosynthesis.</text>
</comment>
<dbReference type="GO" id="GO:0033588">
    <property type="term" value="C:elongator holoenzyme complex"/>
    <property type="evidence" value="ECO:0007669"/>
    <property type="project" value="InterPro"/>
</dbReference>
<dbReference type="EMBL" id="KV454485">
    <property type="protein sequence ID" value="ODV59525.1"/>
    <property type="molecule type" value="Genomic_DNA"/>
</dbReference>
<dbReference type="PANTHER" id="PTHR16184:SF6">
    <property type="entry name" value="ELONGATOR COMPLEX PROTEIN 6"/>
    <property type="match status" value="1"/>
</dbReference>
<evidence type="ECO:0000313" key="3">
    <source>
        <dbReference type="EMBL" id="ODV59525.1"/>
    </source>
</evidence>
<protein>
    <recommendedName>
        <fullName evidence="5">Elongator complex protein 6</fullName>
    </recommendedName>
</protein>
<dbReference type="STRING" id="1344418.A0A1D2VD11"/>
<reference evidence="4" key="1">
    <citation type="submission" date="2016-05" db="EMBL/GenBank/DDBJ databases">
        <title>Comparative genomics of biotechnologically important yeasts.</title>
        <authorList>
            <consortium name="DOE Joint Genome Institute"/>
            <person name="Riley R."/>
            <person name="Haridas S."/>
            <person name="Wolfe K.H."/>
            <person name="Lopes M.R."/>
            <person name="Hittinger C.T."/>
            <person name="Goker M."/>
            <person name="Salamov A."/>
            <person name="Wisecaver J."/>
            <person name="Long T.M."/>
            <person name="Aerts A.L."/>
            <person name="Barry K."/>
            <person name="Choi C."/>
            <person name="Clum A."/>
            <person name="Coughlan A.Y."/>
            <person name="Deshpande S."/>
            <person name="Douglass A.P."/>
            <person name="Hanson S.J."/>
            <person name="Klenk H.-P."/>
            <person name="Labutti K."/>
            <person name="Lapidus A."/>
            <person name="Lindquist E."/>
            <person name="Lipzen A."/>
            <person name="Meier-Kolthoff J.P."/>
            <person name="Ohm R.A."/>
            <person name="Otillar R.P."/>
            <person name="Pangilinan J."/>
            <person name="Peng Y."/>
            <person name="Rokas A."/>
            <person name="Rosa C.A."/>
            <person name="Scheuner C."/>
            <person name="Sibirny A.A."/>
            <person name="Slot J.C."/>
            <person name="Stielow J.B."/>
            <person name="Sun H."/>
            <person name="Kurtzman C.P."/>
            <person name="Blackwell M."/>
            <person name="Grigoriev I.V."/>
            <person name="Jeffries T.W."/>
        </authorList>
    </citation>
    <scope>NUCLEOTIDE SEQUENCE [LARGE SCALE GENOMIC DNA]</scope>
    <source>
        <strain evidence="4">DSM 1968</strain>
    </source>
</reference>
<dbReference type="AlphaFoldDB" id="A0A1D2VD11"/>
<evidence type="ECO:0008006" key="5">
    <source>
        <dbReference type="Google" id="ProtNLM"/>
    </source>
</evidence>
<proteinExistence type="inferred from homology"/>
<name>A0A1D2VD11_9ASCO</name>
<dbReference type="UniPathway" id="UPA00988"/>
<organism evidence="3 4">
    <name type="scientific">Ascoidea rubescens DSM 1968</name>
    <dbReference type="NCBI Taxonomy" id="1344418"/>
    <lineage>
        <taxon>Eukaryota</taxon>
        <taxon>Fungi</taxon>
        <taxon>Dikarya</taxon>
        <taxon>Ascomycota</taxon>
        <taxon>Saccharomycotina</taxon>
        <taxon>Saccharomycetes</taxon>
        <taxon>Ascoideaceae</taxon>
        <taxon>Ascoidea</taxon>
    </lineage>
</organism>
<accession>A0A1D2VD11</accession>
<dbReference type="InterPro" id="IPR018627">
    <property type="entry name" value="ELP6"/>
</dbReference>
<dbReference type="FunCoup" id="A0A1D2VD11">
    <property type="interactions" value="276"/>
</dbReference>
<dbReference type="Gene3D" id="3.40.50.300">
    <property type="entry name" value="P-loop containing nucleotide triphosphate hydrolases"/>
    <property type="match status" value="1"/>
</dbReference>
<dbReference type="RefSeq" id="XP_020045832.1">
    <property type="nucleotide sequence ID" value="XM_020193667.1"/>
</dbReference>
<sequence length="291" mass="33297">MASYFLAEKQQFNIFDDSTVISPKLLQNDSTTSFSTITSCPGSSSSWLVRLLIKNLSDLAKDNDDHISVFFVSFIENKNFWDTAMRKLNVNISFKKSSRSKFHFHFIDCFTDLFTKKLSINDLTDLSVKTFFVNYIIRQILAKYERFSSNSKMVIFIHNPEILLSSTMLQSLTLFNLILTAIKLTKCKLLFHVSNLSPKLADFSNSLNNDNSLEYKITDYISRLHYISNFNLHITPLKTGAASDITGKLSVVNGSRPVVDVISKNDQSLSIVEKQFLYFINKDGNPVFYFM</sequence>
<dbReference type="Proteomes" id="UP000095038">
    <property type="component" value="Unassembled WGS sequence"/>
</dbReference>
<dbReference type="InterPro" id="IPR027417">
    <property type="entry name" value="P-loop_NTPase"/>
</dbReference>
<dbReference type="PANTHER" id="PTHR16184">
    <property type="entry name" value="ELONGATOR COMPLEX PROTEIN 6"/>
    <property type="match status" value="1"/>
</dbReference>
<dbReference type="GO" id="GO:0002098">
    <property type="term" value="P:tRNA wobble uridine modification"/>
    <property type="evidence" value="ECO:0007669"/>
    <property type="project" value="InterPro"/>
</dbReference>